<dbReference type="AlphaFoldDB" id="A0A4Y1X0F3"/>
<dbReference type="GO" id="GO:0015109">
    <property type="term" value="F:chromate transmembrane transporter activity"/>
    <property type="evidence" value="ECO:0007669"/>
    <property type="project" value="InterPro"/>
</dbReference>
<keyword evidence="4 7" id="KW-0812">Transmembrane</keyword>
<keyword evidence="3" id="KW-1003">Cell membrane</keyword>
<evidence type="ECO:0000256" key="2">
    <source>
        <dbReference type="ARBA" id="ARBA00005262"/>
    </source>
</evidence>
<proteinExistence type="inferred from homology"/>
<dbReference type="EMBL" id="AP019736">
    <property type="protein sequence ID" value="BBL06009.1"/>
    <property type="molecule type" value="Genomic_DNA"/>
</dbReference>
<name>A0A4Y1X0F3_9BACT</name>
<dbReference type="OrthoDB" id="9788907at2"/>
<dbReference type="RefSeq" id="WP_141427866.1">
    <property type="nucleotide sequence ID" value="NZ_AP019736.1"/>
</dbReference>
<gene>
    <name evidence="8" type="ORF">A5CPEGH6_06470</name>
</gene>
<feature type="transmembrane region" description="Helical" evidence="7">
    <location>
        <begin position="7"/>
        <end position="28"/>
    </location>
</feature>
<evidence type="ECO:0000256" key="6">
    <source>
        <dbReference type="ARBA" id="ARBA00023136"/>
    </source>
</evidence>
<sequence length="190" mass="20235">MIYLQLFLSYLKIGFFGFGGGYAMLALIQNEVVVRHAWMTNTEFTDIVAVSQMTPGPIAINSATYVGYTVGAQAGDNPFFGILGSAIATFAVCLPSLTVMLVLTRFFLRLKGNAVLAGAMSGMKPVVIGMIASAALLLMFPASHEGESFIDGWSWAIFGLCIVASARKVNPILLILLSAAAGIVIYHPFC</sequence>
<organism evidence="8 9">
    <name type="scientific">Alistipes dispar</name>
    <dbReference type="NCBI Taxonomy" id="2585119"/>
    <lineage>
        <taxon>Bacteria</taxon>
        <taxon>Pseudomonadati</taxon>
        <taxon>Bacteroidota</taxon>
        <taxon>Bacteroidia</taxon>
        <taxon>Bacteroidales</taxon>
        <taxon>Rikenellaceae</taxon>
        <taxon>Alistipes</taxon>
    </lineage>
</organism>
<evidence type="ECO:0000313" key="8">
    <source>
        <dbReference type="EMBL" id="BBL06009.1"/>
    </source>
</evidence>
<comment type="subcellular location">
    <subcellularLocation>
        <location evidence="1">Cell membrane</location>
        <topology evidence="1">Multi-pass membrane protein</topology>
    </subcellularLocation>
</comment>
<evidence type="ECO:0000256" key="3">
    <source>
        <dbReference type="ARBA" id="ARBA00022475"/>
    </source>
</evidence>
<dbReference type="Pfam" id="PF02417">
    <property type="entry name" value="Chromate_transp"/>
    <property type="match status" value="1"/>
</dbReference>
<reference evidence="9" key="1">
    <citation type="submission" date="2019-06" db="EMBL/GenBank/DDBJ databases">
        <title>Alistipes onderdonkii subsp. vulgaris subsp. nov., Alistipes dispar sp. nov. and Alistipes communis sp. nov., isolated from human faeces, and creation of Alistipes onderdonkii subsp. onderdonkii subsp. nov.</title>
        <authorList>
            <person name="Sakamoto M."/>
            <person name="Ikeyama N."/>
            <person name="Ogata Y."/>
            <person name="Suda W."/>
            <person name="Iino T."/>
            <person name="Hattori M."/>
            <person name="Ohkuma M."/>
        </authorList>
    </citation>
    <scope>NUCLEOTIDE SEQUENCE [LARGE SCALE GENOMIC DNA]</scope>
    <source>
        <strain evidence="9">5CPEGH6</strain>
    </source>
</reference>
<keyword evidence="5 7" id="KW-1133">Transmembrane helix</keyword>
<keyword evidence="6 7" id="KW-0472">Membrane</keyword>
<evidence type="ECO:0000256" key="5">
    <source>
        <dbReference type="ARBA" id="ARBA00022989"/>
    </source>
</evidence>
<evidence type="ECO:0000256" key="4">
    <source>
        <dbReference type="ARBA" id="ARBA00022692"/>
    </source>
</evidence>
<feature type="transmembrane region" description="Helical" evidence="7">
    <location>
        <begin position="115"/>
        <end position="142"/>
    </location>
</feature>
<evidence type="ECO:0000256" key="7">
    <source>
        <dbReference type="SAM" id="Phobius"/>
    </source>
</evidence>
<dbReference type="GO" id="GO:0005886">
    <property type="term" value="C:plasma membrane"/>
    <property type="evidence" value="ECO:0007669"/>
    <property type="project" value="UniProtKB-SubCell"/>
</dbReference>
<feature type="transmembrane region" description="Helical" evidence="7">
    <location>
        <begin position="79"/>
        <end position="103"/>
    </location>
</feature>
<accession>A0A4Y1X0F3</accession>
<evidence type="ECO:0000256" key="1">
    <source>
        <dbReference type="ARBA" id="ARBA00004651"/>
    </source>
</evidence>
<dbReference type="InterPro" id="IPR003370">
    <property type="entry name" value="Chromate_transpt"/>
</dbReference>
<feature type="transmembrane region" description="Helical" evidence="7">
    <location>
        <begin position="172"/>
        <end position="189"/>
    </location>
</feature>
<feature type="transmembrane region" description="Helical" evidence="7">
    <location>
        <begin position="148"/>
        <end position="165"/>
    </location>
</feature>
<dbReference type="KEGG" id="ada:A5CPEGH6_06470"/>
<dbReference type="PANTHER" id="PTHR43663:SF1">
    <property type="entry name" value="CHROMATE TRANSPORTER"/>
    <property type="match status" value="1"/>
</dbReference>
<dbReference type="InterPro" id="IPR052518">
    <property type="entry name" value="CHR_Transporter"/>
</dbReference>
<evidence type="ECO:0000313" key="9">
    <source>
        <dbReference type="Proteomes" id="UP000319374"/>
    </source>
</evidence>
<dbReference type="GeneID" id="98672623"/>
<comment type="similarity">
    <text evidence="2">Belongs to the chromate ion transporter (CHR) (TC 2.A.51) family.</text>
</comment>
<protein>
    <submittedName>
        <fullName evidence="8">Chromate transporter</fullName>
    </submittedName>
</protein>
<keyword evidence="9" id="KW-1185">Reference proteome</keyword>
<dbReference type="PANTHER" id="PTHR43663">
    <property type="entry name" value="CHROMATE TRANSPORT PROTEIN-RELATED"/>
    <property type="match status" value="1"/>
</dbReference>
<dbReference type="Proteomes" id="UP000319374">
    <property type="component" value="Chromosome"/>
</dbReference>